<gene>
    <name evidence="1" type="ORF">MESINF_2382</name>
</gene>
<evidence type="ECO:0000313" key="2">
    <source>
        <dbReference type="Proteomes" id="UP000250796"/>
    </source>
</evidence>
<reference evidence="1 2" key="1">
    <citation type="submission" date="2017-01" db="EMBL/GenBank/DDBJ databases">
        <authorList>
            <person name="Erauso G."/>
        </authorList>
    </citation>
    <scope>NUCLEOTIDE SEQUENCE [LARGE SCALE GENOMIC DNA]</scope>
    <source>
        <strain evidence="1">MESINF1</strain>
    </source>
</reference>
<organism evidence="1 2">
    <name type="scientific">Mesotoga infera</name>
    <dbReference type="NCBI Taxonomy" id="1236046"/>
    <lineage>
        <taxon>Bacteria</taxon>
        <taxon>Thermotogati</taxon>
        <taxon>Thermotogota</taxon>
        <taxon>Thermotogae</taxon>
        <taxon>Kosmotogales</taxon>
        <taxon>Kosmotogaceae</taxon>
        <taxon>Mesotoga</taxon>
    </lineage>
</organism>
<sequence>MEFNKLRKMELHARNVLMILAQRYQERLLSRTRLLLV</sequence>
<dbReference type="AlphaFoldDB" id="A0A7Z7LHH4"/>
<keyword evidence="2" id="KW-1185">Reference proteome</keyword>
<accession>A0A7Z7LHH4</accession>
<evidence type="ECO:0000313" key="1">
    <source>
        <dbReference type="EMBL" id="SSC13822.1"/>
    </source>
</evidence>
<name>A0A7Z7LHH4_9BACT</name>
<dbReference type="KEGG" id="minf:MESINF_2382"/>
<dbReference type="Proteomes" id="UP000250796">
    <property type="component" value="Chromosome MESINF"/>
</dbReference>
<dbReference type="EMBL" id="LS974202">
    <property type="protein sequence ID" value="SSC13822.1"/>
    <property type="molecule type" value="Genomic_DNA"/>
</dbReference>
<protein>
    <submittedName>
        <fullName evidence="1">Uncharacterized protein</fullName>
    </submittedName>
</protein>
<proteinExistence type="predicted"/>